<proteinExistence type="predicted"/>
<organism evidence="2 3">
    <name type="scientific">Neofusicoccum ribis</name>
    <dbReference type="NCBI Taxonomy" id="45134"/>
    <lineage>
        <taxon>Eukaryota</taxon>
        <taxon>Fungi</taxon>
        <taxon>Dikarya</taxon>
        <taxon>Ascomycota</taxon>
        <taxon>Pezizomycotina</taxon>
        <taxon>Dothideomycetes</taxon>
        <taxon>Dothideomycetes incertae sedis</taxon>
        <taxon>Botryosphaeriales</taxon>
        <taxon>Botryosphaeriaceae</taxon>
        <taxon>Neofusicoccum</taxon>
    </lineage>
</organism>
<feature type="compositionally biased region" description="Polar residues" evidence="1">
    <location>
        <begin position="12"/>
        <end position="23"/>
    </location>
</feature>
<dbReference type="EMBL" id="JAJVDC020000439">
    <property type="protein sequence ID" value="KAL1613992.1"/>
    <property type="molecule type" value="Genomic_DNA"/>
</dbReference>
<gene>
    <name evidence="2" type="ORF">SLS56_012205</name>
</gene>
<evidence type="ECO:0000313" key="3">
    <source>
        <dbReference type="Proteomes" id="UP001521116"/>
    </source>
</evidence>
<dbReference type="Proteomes" id="UP001521116">
    <property type="component" value="Unassembled WGS sequence"/>
</dbReference>
<accession>A0ABR3S9G6</accession>
<protein>
    <submittedName>
        <fullName evidence="2">Uncharacterized protein</fullName>
    </submittedName>
</protein>
<sequence length="153" mass="18175">MSLPDPKISNPAVDSSGTTSPDQKVSLKEQIQHTQQKLQKLENQLQAEENADNMRNIYQDSMHQGRLARSVEDSISKLEERLQMYKNIHYSLQEIGSSNQPIQHERFIQRNIEALRDLKVMMDMDERAMRENYPYEIYYNLHDMWIRSGYKER</sequence>
<name>A0ABR3S9G6_9PEZI</name>
<evidence type="ECO:0000313" key="2">
    <source>
        <dbReference type="EMBL" id="KAL1613992.1"/>
    </source>
</evidence>
<reference evidence="2 3" key="1">
    <citation type="submission" date="2024-02" db="EMBL/GenBank/DDBJ databases">
        <title>De novo assembly and annotation of 12 fungi associated with fruit tree decline syndrome in Ontario, Canada.</title>
        <authorList>
            <person name="Sulman M."/>
            <person name="Ellouze W."/>
            <person name="Ilyukhin E."/>
        </authorList>
    </citation>
    <scope>NUCLEOTIDE SEQUENCE [LARGE SCALE GENOMIC DNA]</scope>
    <source>
        <strain evidence="2 3">M1-105</strain>
    </source>
</reference>
<feature type="region of interest" description="Disordered" evidence="1">
    <location>
        <begin position="1"/>
        <end position="39"/>
    </location>
</feature>
<keyword evidence="3" id="KW-1185">Reference proteome</keyword>
<evidence type="ECO:0000256" key="1">
    <source>
        <dbReference type="SAM" id="MobiDB-lite"/>
    </source>
</evidence>
<comment type="caution">
    <text evidence="2">The sequence shown here is derived from an EMBL/GenBank/DDBJ whole genome shotgun (WGS) entry which is preliminary data.</text>
</comment>